<evidence type="ECO:0000256" key="2">
    <source>
        <dbReference type="ARBA" id="ARBA00008787"/>
    </source>
</evidence>
<keyword evidence="5" id="KW-0143">Chaperone</keyword>
<dbReference type="OrthoDB" id="1524959at2"/>
<comment type="similarity">
    <text evidence="2 6">Belongs to the FliS family.</text>
</comment>
<dbReference type="AlphaFoldDB" id="A0A1I0WIQ1"/>
<gene>
    <name evidence="7" type="ORF">SAMN05216249_104108</name>
</gene>
<evidence type="ECO:0000256" key="3">
    <source>
        <dbReference type="ARBA" id="ARBA00022490"/>
    </source>
</evidence>
<dbReference type="STRING" id="1120918.SAMN05216249_104108"/>
<keyword evidence="7" id="KW-0282">Flagellum</keyword>
<dbReference type="Proteomes" id="UP000198838">
    <property type="component" value="Unassembled WGS sequence"/>
</dbReference>
<evidence type="ECO:0000256" key="6">
    <source>
        <dbReference type="PIRNR" id="PIRNR039090"/>
    </source>
</evidence>
<keyword evidence="7" id="KW-0966">Cell projection</keyword>
<keyword evidence="8" id="KW-1185">Reference proteome</keyword>
<dbReference type="InterPro" id="IPR003713">
    <property type="entry name" value="FliS"/>
</dbReference>
<name>A0A1I0WIQ1_9FIRM</name>
<dbReference type="PIRSF" id="PIRSF039090">
    <property type="entry name" value="Flis"/>
    <property type="match status" value="1"/>
</dbReference>
<dbReference type="EMBL" id="FOJY01000004">
    <property type="protein sequence ID" value="SFA88632.1"/>
    <property type="molecule type" value="Genomic_DNA"/>
</dbReference>
<dbReference type="GO" id="GO:0071973">
    <property type="term" value="P:bacterial-type flagellum-dependent cell motility"/>
    <property type="evidence" value="ECO:0007669"/>
    <property type="project" value="TreeGrafter"/>
</dbReference>
<dbReference type="NCBIfam" id="TIGR00208">
    <property type="entry name" value="fliS"/>
    <property type="match status" value="1"/>
</dbReference>
<dbReference type="GO" id="GO:0005829">
    <property type="term" value="C:cytosol"/>
    <property type="evidence" value="ECO:0007669"/>
    <property type="project" value="UniProtKB-SubCell"/>
</dbReference>
<keyword evidence="4 6" id="KW-1005">Bacterial flagellum biogenesis</keyword>
<evidence type="ECO:0000256" key="1">
    <source>
        <dbReference type="ARBA" id="ARBA00004514"/>
    </source>
</evidence>
<evidence type="ECO:0000313" key="7">
    <source>
        <dbReference type="EMBL" id="SFA88632.1"/>
    </source>
</evidence>
<protein>
    <recommendedName>
        <fullName evidence="6">Flagellar secretion chaperone FliS</fullName>
    </recommendedName>
</protein>
<dbReference type="RefSeq" id="WP_092870839.1">
    <property type="nucleotide sequence ID" value="NZ_FOJY01000004.1"/>
</dbReference>
<evidence type="ECO:0000256" key="5">
    <source>
        <dbReference type="ARBA" id="ARBA00023186"/>
    </source>
</evidence>
<dbReference type="SUPFAM" id="SSF101116">
    <property type="entry name" value="Flagellar export chaperone FliS"/>
    <property type="match status" value="1"/>
</dbReference>
<keyword evidence="3 6" id="KW-0963">Cytoplasm</keyword>
<dbReference type="Gene3D" id="1.20.120.340">
    <property type="entry name" value="Flagellar protein FliS"/>
    <property type="match status" value="1"/>
</dbReference>
<sequence length="129" mass="14874">MAKNPYAAYKNNQILTASPKELTLMLYEGAIKFTNIAIKAINENDIETAHNNIVKVENIIGEFVATLDHRYPVAKDFENVYNYLMERLLQANMKKDVEILEEVLRHLRTMRDAWKEVMKANTNSVSQVS</sequence>
<evidence type="ECO:0000256" key="4">
    <source>
        <dbReference type="ARBA" id="ARBA00022795"/>
    </source>
</evidence>
<organism evidence="7 8">
    <name type="scientific">Acetitomaculum ruminis DSM 5522</name>
    <dbReference type="NCBI Taxonomy" id="1120918"/>
    <lineage>
        <taxon>Bacteria</taxon>
        <taxon>Bacillati</taxon>
        <taxon>Bacillota</taxon>
        <taxon>Clostridia</taxon>
        <taxon>Lachnospirales</taxon>
        <taxon>Lachnospiraceae</taxon>
        <taxon>Acetitomaculum</taxon>
    </lineage>
</organism>
<dbReference type="InterPro" id="IPR036584">
    <property type="entry name" value="FliS_sf"/>
</dbReference>
<dbReference type="PANTHER" id="PTHR34773">
    <property type="entry name" value="FLAGELLAR SECRETION CHAPERONE FLIS"/>
    <property type="match status" value="1"/>
</dbReference>
<proteinExistence type="inferred from homology"/>
<dbReference type="Pfam" id="PF02561">
    <property type="entry name" value="FliS"/>
    <property type="match status" value="1"/>
</dbReference>
<reference evidence="7 8" key="1">
    <citation type="submission" date="2016-10" db="EMBL/GenBank/DDBJ databases">
        <authorList>
            <person name="de Groot N.N."/>
        </authorList>
    </citation>
    <scope>NUCLEOTIDE SEQUENCE [LARGE SCALE GENOMIC DNA]</scope>
    <source>
        <strain evidence="7 8">DSM 5522</strain>
    </source>
</reference>
<dbReference type="GO" id="GO:0044780">
    <property type="term" value="P:bacterial-type flagellum assembly"/>
    <property type="evidence" value="ECO:0007669"/>
    <property type="project" value="InterPro"/>
</dbReference>
<keyword evidence="7" id="KW-0969">Cilium</keyword>
<dbReference type="CDD" id="cd16098">
    <property type="entry name" value="FliS"/>
    <property type="match status" value="1"/>
</dbReference>
<evidence type="ECO:0000313" key="8">
    <source>
        <dbReference type="Proteomes" id="UP000198838"/>
    </source>
</evidence>
<comment type="subcellular location">
    <subcellularLocation>
        <location evidence="1 6">Cytoplasm</location>
        <location evidence="1 6">Cytosol</location>
    </subcellularLocation>
</comment>
<accession>A0A1I0WIQ1</accession>
<dbReference type="PANTHER" id="PTHR34773:SF1">
    <property type="entry name" value="FLAGELLAR SECRETION CHAPERONE FLIS"/>
    <property type="match status" value="1"/>
</dbReference>